<gene>
    <name evidence="9" type="ORF">WR25_19547</name>
</gene>
<dbReference type="InterPro" id="IPR046347">
    <property type="entry name" value="bZIP_sf"/>
</dbReference>
<dbReference type="Pfam" id="PF00170">
    <property type="entry name" value="bZIP_1"/>
    <property type="match status" value="1"/>
</dbReference>
<dbReference type="GO" id="GO:0000981">
    <property type="term" value="F:DNA-binding transcription factor activity, RNA polymerase II-specific"/>
    <property type="evidence" value="ECO:0007669"/>
    <property type="project" value="TreeGrafter"/>
</dbReference>
<organism evidence="9 10">
    <name type="scientific">Diploscapter pachys</name>
    <dbReference type="NCBI Taxonomy" id="2018661"/>
    <lineage>
        <taxon>Eukaryota</taxon>
        <taxon>Metazoa</taxon>
        <taxon>Ecdysozoa</taxon>
        <taxon>Nematoda</taxon>
        <taxon>Chromadorea</taxon>
        <taxon>Rhabditida</taxon>
        <taxon>Rhabditina</taxon>
        <taxon>Rhabditomorpha</taxon>
        <taxon>Rhabditoidea</taxon>
        <taxon>Rhabditidae</taxon>
        <taxon>Diploscapter</taxon>
    </lineage>
</organism>
<protein>
    <recommendedName>
        <fullName evidence="6">X-box-binding protein 1</fullName>
    </recommendedName>
</protein>
<evidence type="ECO:0000313" key="9">
    <source>
        <dbReference type="EMBL" id="PAV60061.1"/>
    </source>
</evidence>
<dbReference type="PROSITE" id="PS00036">
    <property type="entry name" value="BZIP_BASIC"/>
    <property type="match status" value="1"/>
</dbReference>
<evidence type="ECO:0000259" key="8">
    <source>
        <dbReference type="PROSITE" id="PS50217"/>
    </source>
</evidence>
<feature type="coiled-coil region" evidence="7">
    <location>
        <begin position="99"/>
        <end position="140"/>
    </location>
</feature>
<evidence type="ECO:0000256" key="7">
    <source>
        <dbReference type="SAM" id="Coils"/>
    </source>
</evidence>
<name>A0A2A2JEK8_9BILA</name>
<dbReference type="CDD" id="cd14691">
    <property type="entry name" value="bZIP_XBP1"/>
    <property type="match status" value="1"/>
</dbReference>
<feature type="domain" description="BZIP" evidence="8">
    <location>
        <begin position="81"/>
        <end position="136"/>
    </location>
</feature>
<dbReference type="SMART" id="SM00338">
    <property type="entry name" value="BRLZ"/>
    <property type="match status" value="1"/>
</dbReference>
<dbReference type="PROSITE" id="PS50217">
    <property type="entry name" value="BZIP"/>
    <property type="match status" value="1"/>
</dbReference>
<keyword evidence="4" id="KW-0804">Transcription</keyword>
<keyword evidence="3" id="KW-0238">DNA-binding</keyword>
<keyword evidence="1" id="KW-0832">Ubl conjugation</keyword>
<dbReference type="GO" id="GO:0005634">
    <property type="term" value="C:nucleus"/>
    <property type="evidence" value="ECO:0007669"/>
    <property type="project" value="TreeGrafter"/>
</dbReference>
<dbReference type="AlphaFoldDB" id="A0A2A2JEK8"/>
<evidence type="ECO:0000256" key="2">
    <source>
        <dbReference type="ARBA" id="ARBA00023015"/>
    </source>
</evidence>
<dbReference type="PANTHER" id="PTHR46542:SF1">
    <property type="entry name" value="X-BOX BINDING PROTEIN 1"/>
    <property type="match status" value="1"/>
</dbReference>
<dbReference type="EMBL" id="LIAE01010489">
    <property type="protein sequence ID" value="PAV60061.1"/>
    <property type="molecule type" value="Genomic_DNA"/>
</dbReference>
<dbReference type="InterPro" id="IPR004827">
    <property type="entry name" value="bZIP"/>
</dbReference>
<dbReference type="PANTHER" id="PTHR46542">
    <property type="entry name" value="X-BOX BINDING PROTEIN 1"/>
    <property type="match status" value="1"/>
</dbReference>
<dbReference type="Proteomes" id="UP000218231">
    <property type="component" value="Unassembled WGS sequence"/>
</dbReference>
<evidence type="ECO:0000256" key="3">
    <source>
        <dbReference type="ARBA" id="ARBA00023125"/>
    </source>
</evidence>
<evidence type="ECO:0000313" key="10">
    <source>
        <dbReference type="Proteomes" id="UP000218231"/>
    </source>
</evidence>
<evidence type="ECO:0000256" key="4">
    <source>
        <dbReference type="ARBA" id="ARBA00023163"/>
    </source>
</evidence>
<dbReference type="SUPFAM" id="SSF57959">
    <property type="entry name" value="Leucine zipper domain"/>
    <property type="match status" value="1"/>
</dbReference>
<keyword evidence="10" id="KW-1185">Reference proteome</keyword>
<accession>A0A2A2JEK8</accession>
<sequence>MTSQAVPSRTIYLVPARTVKAVQRVVPVRNQVQTVHAQSYGQKRPAPISPGNVDPIEELLGETTNSGVPRKRERLTHLTAEEKLNRRKMKNRVAAQTARDRKKIRSQRLEDVVRDLLRENEQLRIENAELRETIAQNQTETPSTTSCQIATPMTTFGSAAFISGTQPRCQVVSGAVNQNKKQPDEFDIDQLASELPFDGEEEPLEDAQPETADLYAHAEVEASTSAVEQNLLTMPDSPEGSGSFGFDAHDMSPRSMSDYSNPNCSNLCLDDSMMSQPQKPLLGDPMLGSPTQDHQQQHQQQIYSYSPYGWDQQDDVLNSFDQTFYEEFVQTSY</sequence>
<dbReference type="GO" id="GO:0000977">
    <property type="term" value="F:RNA polymerase II transcription regulatory region sequence-specific DNA binding"/>
    <property type="evidence" value="ECO:0007669"/>
    <property type="project" value="TreeGrafter"/>
</dbReference>
<evidence type="ECO:0000256" key="1">
    <source>
        <dbReference type="ARBA" id="ARBA00022843"/>
    </source>
</evidence>
<dbReference type="STRING" id="2018661.A0A2A2JEK8"/>
<dbReference type="InterPro" id="IPR052470">
    <property type="entry name" value="ER_Stress-Reg_TF"/>
</dbReference>
<proteinExistence type="predicted"/>
<keyword evidence="5" id="KW-0539">Nucleus</keyword>
<comment type="caution">
    <text evidence="9">The sequence shown here is derived from an EMBL/GenBank/DDBJ whole genome shotgun (WGS) entry which is preliminary data.</text>
</comment>
<reference evidence="9 10" key="1">
    <citation type="journal article" date="2017" name="Curr. Biol.">
        <title>Genome architecture and evolution of a unichromosomal asexual nematode.</title>
        <authorList>
            <person name="Fradin H."/>
            <person name="Zegar C."/>
            <person name="Gutwein M."/>
            <person name="Lucas J."/>
            <person name="Kovtun M."/>
            <person name="Corcoran D."/>
            <person name="Baugh L.R."/>
            <person name="Kiontke K."/>
            <person name="Gunsalus K."/>
            <person name="Fitch D.H."/>
            <person name="Piano F."/>
        </authorList>
    </citation>
    <scope>NUCLEOTIDE SEQUENCE [LARGE SCALE GENOMIC DNA]</scope>
    <source>
        <strain evidence="9">PF1309</strain>
    </source>
</reference>
<evidence type="ECO:0000256" key="6">
    <source>
        <dbReference type="ARBA" id="ARBA00040165"/>
    </source>
</evidence>
<evidence type="ECO:0000256" key="5">
    <source>
        <dbReference type="ARBA" id="ARBA00023242"/>
    </source>
</evidence>
<keyword evidence="7" id="KW-0175">Coiled coil</keyword>
<dbReference type="OrthoDB" id="20960at2759"/>
<keyword evidence="2" id="KW-0805">Transcription regulation</keyword>
<dbReference type="Gene3D" id="1.20.5.170">
    <property type="match status" value="1"/>
</dbReference>